<accession>A0ABQ6DY66</accession>
<comment type="caution">
    <text evidence="2">The sequence shown here is derived from an EMBL/GenBank/DDBJ whole genome shotgun (WGS) entry which is preliminary data.</text>
</comment>
<feature type="domain" description="Co-chaperone DjlA N-terminal" evidence="1">
    <location>
        <begin position="99"/>
        <end position="194"/>
    </location>
</feature>
<dbReference type="CDD" id="cd07177">
    <property type="entry name" value="terB_like"/>
    <property type="match status" value="1"/>
</dbReference>
<evidence type="ECO:0000313" key="3">
    <source>
        <dbReference type="Proteomes" id="UP001157353"/>
    </source>
</evidence>
<name>A0ABQ6DY66_9GAMM</name>
<dbReference type="Pfam" id="PF05099">
    <property type="entry name" value="TerB"/>
    <property type="match status" value="1"/>
</dbReference>
<evidence type="ECO:0000259" key="1">
    <source>
        <dbReference type="Pfam" id="PF05099"/>
    </source>
</evidence>
<reference evidence="3" key="1">
    <citation type="journal article" date="2019" name="Int. J. Syst. Evol. Microbiol.">
        <title>The Global Catalogue of Microorganisms (GCM) 10K type strain sequencing project: providing services to taxonomists for standard genome sequencing and annotation.</title>
        <authorList>
            <consortium name="The Broad Institute Genomics Platform"/>
            <consortium name="The Broad Institute Genome Sequencing Center for Infectious Disease"/>
            <person name="Wu L."/>
            <person name="Ma J."/>
        </authorList>
    </citation>
    <scope>NUCLEOTIDE SEQUENCE [LARGE SCALE GENOMIC DNA]</scope>
    <source>
        <strain evidence="3">NBRC 103166</strain>
    </source>
</reference>
<protein>
    <recommendedName>
        <fullName evidence="1">Co-chaperone DjlA N-terminal domain-containing protein</fullName>
    </recommendedName>
</protein>
<dbReference type="InterPro" id="IPR029024">
    <property type="entry name" value="TerB-like"/>
</dbReference>
<keyword evidence="3" id="KW-1185">Reference proteome</keyword>
<evidence type="ECO:0000313" key="2">
    <source>
        <dbReference type="EMBL" id="GLS89930.1"/>
    </source>
</evidence>
<dbReference type="Proteomes" id="UP001157353">
    <property type="component" value="Unassembled WGS sequence"/>
</dbReference>
<proteinExistence type="predicted"/>
<dbReference type="EMBL" id="BSPQ01000002">
    <property type="protein sequence ID" value="GLS89930.1"/>
    <property type="molecule type" value="Genomic_DNA"/>
</dbReference>
<gene>
    <name evidence="2" type="ORF">GCM10007916_09970</name>
</gene>
<dbReference type="InterPro" id="IPR007791">
    <property type="entry name" value="DjlA_N"/>
</dbReference>
<dbReference type="RefSeq" id="WP_284203054.1">
    <property type="nucleotide sequence ID" value="NZ_BSPQ01000002.1"/>
</dbReference>
<organism evidence="2 3">
    <name type="scientific">Psychromonas marina</name>
    <dbReference type="NCBI Taxonomy" id="88364"/>
    <lineage>
        <taxon>Bacteria</taxon>
        <taxon>Pseudomonadati</taxon>
        <taxon>Pseudomonadota</taxon>
        <taxon>Gammaproteobacteria</taxon>
        <taxon>Alteromonadales</taxon>
        <taxon>Psychromonadaceae</taxon>
        <taxon>Psychromonas</taxon>
    </lineage>
</organism>
<dbReference type="SUPFAM" id="SSF158682">
    <property type="entry name" value="TerB-like"/>
    <property type="match status" value="1"/>
</dbReference>
<sequence>MLLAEISSQIQNEGYFVGTWDLIDEAQFIDIEVSSGLNEFEDLLTNSGLECLPKIVNGSVANIEKSLIAVPIVFFNKIGRLNHKSNDIKYALLVGKIAAVMAKVDGQVTQEEIRQIRKDIYKLSFLSESEKYKVFIRSIYALQQKSTKEDLMRDFSKLSPRAKNQALTIAKDIAIADHYIDRNERLFLYEFYRLSDLPTNTVARDLRAHAKNKNVALESRNNLKGINEPEFIIDVDDSFEQMINEFENF</sequence>
<dbReference type="Gene3D" id="1.10.3680.10">
    <property type="entry name" value="TerB-like"/>
    <property type="match status" value="1"/>
</dbReference>